<dbReference type="Proteomes" id="UP000077315">
    <property type="component" value="Unassembled WGS sequence"/>
</dbReference>
<name>A0A163ANM2_PHYB8</name>
<proteinExistence type="predicted"/>
<evidence type="ECO:0000313" key="2">
    <source>
        <dbReference type="Proteomes" id="UP000077315"/>
    </source>
</evidence>
<reference evidence="2" key="1">
    <citation type="submission" date="2015-06" db="EMBL/GenBank/DDBJ databases">
        <title>Expansion of signal transduction pathways in fungi by whole-genome duplication.</title>
        <authorList>
            <consortium name="DOE Joint Genome Institute"/>
            <person name="Corrochano L.M."/>
            <person name="Kuo A."/>
            <person name="Marcet-Houben M."/>
            <person name="Polaino S."/>
            <person name="Salamov A."/>
            <person name="Villalobos J.M."/>
            <person name="Alvarez M.I."/>
            <person name="Avalos J."/>
            <person name="Benito E.P."/>
            <person name="Benoit I."/>
            <person name="Burger G."/>
            <person name="Camino L.P."/>
            <person name="Canovas D."/>
            <person name="Cerda-Olmedo E."/>
            <person name="Cheng J.-F."/>
            <person name="Dominguez A."/>
            <person name="Elias M."/>
            <person name="Eslava A.P."/>
            <person name="Glaser F."/>
            <person name="Grimwood J."/>
            <person name="Gutierrez G."/>
            <person name="Heitman J."/>
            <person name="Henrissat B."/>
            <person name="Iturriaga E.A."/>
            <person name="Lang B.F."/>
            <person name="Lavin J.L."/>
            <person name="Lee S."/>
            <person name="Li W."/>
            <person name="Lindquist E."/>
            <person name="Lopez-Garcia S."/>
            <person name="Luque E.M."/>
            <person name="Marcos A.T."/>
            <person name="Martin J."/>
            <person name="McCluskey K."/>
            <person name="Medina H.R."/>
            <person name="Miralles-Duran A."/>
            <person name="Miyazaki A."/>
            <person name="Munoz-Torres E."/>
            <person name="Oguiza J.A."/>
            <person name="Ohm R."/>
            <person name="Olmedo M."/>
            <person name="Orejas M."/>
            <person name="Ortiz-Castellanos L."/>
            <person name="Pisabarro A.G."/>
            <person name="Rodriguez-Romero J."/>
            <person name="Ruiz-Herrera J."/>
            <person name="Ruiz-Vazquez R."/>
            <person name="Sanz C."/>
            <person name="Schackwitz W."/>
            <person name="Schmutz J."/>
            <person name="Shahriari M."/>
            <person name="Shelest E."/>
            <person name="Silva-Franco F."/>
            <person name="Soanes D."/>
            <person name="Syed K."/>
            <person name="Tagua V.G."/>
            <person name="Talbot N.J."/>
            <person name="Thon M."/>
            <person name="De vries R.P."/>
            <person name="Wiebenga A."/>
            <person name="Yadav J.S."/>
            <person name="Braun E.L."/>
            <person name="Baker S."/>
            <person name="Garre V."/>
            <person name="Horwitz B."/>
            <person name="Torres-Martinez S."/>
            <person name="Idnurm A."/>
            <person name="Herrera-Estrella A."/>
            <person name="Gabaldon T."/>
            <person name="Grigoriev I.V."/>
        </authorList>
    </citation>
    <scope>NUCLEOTIDE SEQUENCE [LARGE SCALE GENOMIC DNA]</scope>
    <source>
        <strain evidence="2">NRRL 1555(-)</strain>
    </source>
</reference>
<protein>
    <submittedName>
        <fullName evidence="1">Uncharacterized protein</fullName>
    </submittedName>
</protein>
<organism evidence="1 2">
    <name type="scientific">Phycomyces blakesleeanus (strain ATCC 8743b / DSM 1359 / FGSC 10004 / NBRC 33097 / NRRL 1555)</name>
    <dbReference type="NCBI Taxonomy" id="763407"/>
    <lineage>
        <taxon>Eukaryota</taxon>
        <taxon>Fungi</taxon>
        <taxon>Fungi incertae sedis</taxon>
        <taxon>Mucoromycota</taxon>
        <taxon>Mucoromycotina</taxon>
        <taxon>Mucoromycetes</taxon>
        <taxon>Mucorales</taxon>
        <taxon>Phycomycetaceae</taxon>
        <taxon>Phycomyces</taxon>
    </lineage>
</organism>
<dbReference type="AlphaFoldDB" id="A0A163ANM2"/>
<accession>A0A163ANM2</accession>
<dbReference type="GeneID" id="29001682"/>
<gene>
    <name evidence="1" type="ORF">PHYBLDRAFT_61236</name>
</gene>
<dbReference type="VEuPathDB" id="FungiDB:PHYBLDRAFT_61236"/>
<dbReference type="RefSeq" id="XP_018292751.1">
    <property type="nucleotide sequence ID" value="XM_018440776.1"/>
</dbReference>
<sequence length="165" mass="19341">MLSTSLIVRKWKPKNAILMTANVFIFPEYSYRAIVLSTPRNKLLKLYRELGISIFREYMLVKVISELTCAGIHWCDIAVKTAIIRYEYRRKLLYVLFNFSSHPSLIKGLLGLYTKGIKIWDPTLHRQFFLVSIDRHNNLIAVEFCQSRVGNLRMSNQKVYDAFCN</sequence>
<keyword evidence="2" id="KW-1185">Reference proteome</keyword>
<evidence type="ECO:0000313" key="1">
    <source>
        <dbReference type="EMBL" id="OAD74711.1"/>
    </source>
</evidence>
<dbReference type="EMBL" id="KV440978">
    <property type="protein sequence ID" value="OAD74711.1"/>
    <property type="molecule type" value="Genomic_DNA"/>
</dbReference>
<dbReference type="InParanoid" id="A0A163ANM2"/>